<feature type="repeat" description="WD" evidence="3">
    <location>
        <begin position="1444"/>
        <end position="1483"/>
    </location>
</feature>
<organism evidence="8 9">
    <name type="scientific">Aphanomyces stellatus</name>
    <dbReference type="NCBI Taxonomy" id="120398"/>
    <lineage>
        <taxon>Eukaryota</taxon>
        <taxon>Sar</taxon>
        <taxon>Stramenopiles</taxon>
        <taxon>Oomycota</taxon>
        <taxon>Saprolegniomycetes</taxon>
        <taxon>Saprolegniales</taxon>
        <taxon>Verrucalvaceae</taxon>
        <taxon>Aphanomyces</taxon>
    </lineage>
</organism>
<dbReference type="InterPro" id="IPR036322">
    <property type="entry name" value="WD40_repeat_dom_sf"/>
</dbReference>
<proteinExistence type="predicted"/>
<dbReference type="SMART" id="SM00320">
    <property type="entry name" value="WD40"/>
    <property type="match status" value="6"/>
</dbReference>
<dbReference type="Gene3D" id="3.10.350.10">
    <property type="entry name" value="LysM domain"/>
    <property type="match status" value="1"/>
</dbReference>
<dbReference type="InterPro" id="IPR003961">
    <property type="entry name" value="FN3_dom"/>
</dbReference>
<dbReference type="PANTHER" id="PTHR22847">
    <property type="entry name" value="WD40 REPEAT PROTEIN"/>
    <property type="match status" value="1"/>
</dbReference>
<dbReference type="InterPro" id="IPR011990">
    <property type="entry name" value="TPR-like_helical_dom_sf"/>
</dbReference>
<dbReference type="SMART" id="SM00060">
    <property type="entry name" value="FN3"/>
    <property type="match status" value="2"/>
</dbReference>
<evidence type="ECO:0000256" key="2">
    <source>
        <dbReference type="ARBA" id="ARBA00022737"/>
    </source>
</evidence>
<dbReference type="SMART" id="SM00028">
    <property type="entry name" value="TPR"/>
    <property type="match status" value="2"/>
</dbReference>
<dbReference type="InterPro" id="IPR019734">
    <property type="entry name" value="TPR_rpt"/>
</dbReference>
<keyword evidence="1 3" id="KW-0853">WD repeat</keyword>
<feature type="compositionally biased region" description="Polar residues" evidence="5">
    <location>
        <begin position="584"/>
        <end position="599"/>
    </location>
</feature>
<dbReference type="PANTHER" id="PTHR22847:SF735">
    <property type="entry name" value="AFR153WP"/>
    <property type="match status" value="1"/>
</dbReference>
<name>A0A485L6M3_9STRA</name>
<evidence type="ECO:0000259" key="6">
    <source>
        <dbReference type="PROSITE" id="PS51782"/>
    </source>
</evidence>
<dbReference type="PROSITE" id="PS00678">
    <property type="entry name" value="WD_REPEATS_1"/>
    <property type="match status" value="1"/>
</dbReference>
<evidence type="ECO:0000313" key="7">
    <source>
        <dbReference type="EMBL" id="KAF0691989.1"/>
    </source>
</evidence>
<reference evidence="7" key="2">
    <citation type="submission" date="2019-06" db="EMBL/GenBank/DDBJ databases">
        <title>Genomics analysis of Aphanomyces spp. identifies a new class of oomycete effector associated with host adaptation.</title>
        <authorList>
            <person name="Gaulin E."/>
        </authorList>
    </citation>
    <scope>NUCLEOTIDE SEQUENCE</scope>
    <source>
        <strain evidence="7">CBS 578.67</strain>
    </source>
</reference>
<dbReference type="EMBL" id="VJMH01005998">
    <property type="protein sequence ID" value="KAF0691989.1"/>
    <property type="molecule type" value="Genomic_DNA"/>
</dbReference>
<dbReference type="InterPro" id="IPR015943">
    <property type="entry name" value="WD40/YVTN_repeat-like_dom_sf"/>
</dbReference>
<dbReference type="OrthoDB" id="190105at2759"/>
<feature type="region of interest" description="Disordered" evidence="5">
    <location>
        <begin position="1664"/>
        <end position="1736"/>
    </location>
</feature>
<dbReference type="InterPro" id="IPR001680">
    <property type="entry name" value="WD40_rpt"/>
</dbReference>
<feature type="compositionally biased region" description="Acidic residues" evidence="5">
    <location>
        <begin position="1697"/>
        <end position="1736"/>
    </location>
</feature>
<dbReference type="InterPro" id="IPR018392">
    <property type="entry name" value="LysM"/>
</dbReference>
<dbReference type="CDD" id="cd00118">
    <property type="entry name" value="LysM"/>
    <property type="match status" value="1"/>
</dbReference>
<evidence type="ECO:0000313" key="8">
    <source>
        <dbReference type="EMBL" id="VFT93658.1"/>
    </source>
</evidence>
<dbReference type="InterPro" id="IPR019775">
    <property type="entry name" value="WD40_repeat_CS"/>
</dbReference>
<dbReference type="SUPFAM" id="SSF49265">
    <property type="entry name" value="Fibronectin type III"/>
    <property type="match status" value="1"/>
</dbReference>
<feature type="coiled-coil region" evidence="4">
    <location>
        <begin position="1201"/>
        <end position="1228"/>
    </location>
</feature>
<gene>
    <name evidence="8" type="primary">Aste57867_16895</name>
    <name evidence="7" type="ORF">As57867_016837</name>
    <name evidence="8" type="ORF">ASTE57867_16895</name>
</gene>
<keyword evidence="9" id="KW-1185">Reference proteome</keyword>
<dbReference type="InterPro" id="IPR036116">
    <property type="entry name" value="FN3_sf"/>
</dbReference>
<dbReference type="SUPFAM" id="SSF48452">
    <property type="entry name" value="TPR-like"/>
    <property type="match status" value="1"/>
</dbReference>
<dbReference type="InterPro" id="IPR056454">
    <property type="entry name" value="Beta-prop_IP5PC_F"/>
</dbReference>
<dbReference type="SUPFAM" id="SSF50978">
    <property type="entry name" value="WD40 repeat-like"/>
    <property type="match status" value="1"/>
</dbReference>
<dbReference type="Pfam" id="PF01476">
    <property type="entry name" value="LysM"/>
    <property type="match status" value="1"/>
</dbReference>
<evidence type="ECO:0000256" key="1">
    <source>
        <dbReference type="ARBA" id="ARBA00022574"/>
    </source>
</evidence>
<feature type="coiled-coil region" evidence="4">
    <location>
        <begin position="1130"/>
        <end position="1157"/>
    </location>
</feature>
<keyword evidence="2" id="KW-0677">Repeat</keyword>
<dbReference type="Proteomes" id="UP000332933">
    <property type="component" value="Unassembled WGS sequence"/>
</dbReference>
<dbReference type="Gene3D" id="2.60.40.10">
    <property type="entry name" value="Immunoglobulins"/>
    <property type="match status" value="2"/>
</dbReference>
<dbReference type="InterPro" id="IPR036779">
    <property type="entry name" value="LysM_dom_sf"/>
</dbReference>
<evidence type="ECO:0000256" key="4">
    <source>
        <dbReference type="SAM" id="Coils"/>
    </source>
</evidence>
<dbReference type="InterPro" id="IPR013783">
    <property type="entry name" value="Ig-like_fold"/>
</dbReference>
<dbReference type="Gene3D" id="2.130.10.10">
    <property type="entry name" value="YVTN repeat-like/Quinoprotein amine dehydrogenase"/>
    <property type="match status" value="2"/>
</dbReference>
<dbReference type="GO" id="GO:0005634">
    <property type="term" value="C:nucleus"/>
    <property type="evidence" value="ECO:0007669"/>
    <property type="project" value="TreeGrafter"/>
</dbReference>
<protein>
    <submittedName>
        <fullName evidence="8">Aste57867_16895 protein</fullName>
    </submittedName>
</protein>
<dbReference type="PROSITE" id="PS51782">
    <property type="entry name" value="LYSM"/>
    <property type="match status" value="1"/>
</dbReference>
<feature type="domain" description="LysM" evidence="6">
    <location>
        <begin position="1567"/>
        <end position="1611"/>
    </location>
</feature>
<dbReference type="SMART" id="SM00257">
    <property type="entry name" value="LysM"/>
    <property type="match status" value="1"/>
</dbReference>
<accession>A0A485L6M3</accession>
<sequence>MADEPPEIKMEIDIDPERLKNRRKKRDFFQKRENVLKGVGAKAAELRRRLFNRQAAKIAEVGRLPMVQKAKRDAIDIRMGLVEQDVKARMIDVHTHTQFELEDKFRVLNNNIRESSRNVRDSNWSLDDLTRRIERMQETNHDSVLFTTPPARKRVEKELQVQHTAFLPREECSICGKLLATPTLLELHEPYCRGKVSRDLPTDMLRCPLCHRVVKTDSMEQHNVQCEDDQRRRKLIWSNDVYAAKGQPPKPPTHFRLVQTDHHSITVAWTPPVFTAGLDVVDYEVQIFVLVVEKFQLLKHRQHERTFASLPNVPTSRWNRLHPVASAGFTIYKLTAKTTYGKLAVRCKTENGWSDWSNEIADVVTGEPTPATAPLFLTVGLITVDSIALSWMEPFDTGGEAVIEYVVAYAGYVQVQDGKDTIDLSASELKDFTRRMQPPPPSYPTSDGSSAVTFTLDGLRSGQSYSRIRVFAVTASGLVGQETPELAAVRTLVHGKEMQMLAELQEAINSPASYIDSAFYNGFFQRYERKHYIQLVAETVKLHHPTLSERVDAMLPVESDSSDDSDSDDSSDSTSDDDDASDSQPSTPEATEPESTSVKLGTPIDKPETLPMSPTELIEEANRKRLDKQLVRRKQFQYRLHQLRTHVETLQYNITWADDRCIVLVSMMEAAEQRIMDKQAELERARGFKGPSMDSMAMHGGLQRFYTPALITALEEELDIEKYYIVDTKEDLRIVEDQKKADVAMLVSKRHQIQKRLSVLDAFETECEVDNFKAVRGASVMLKFKHRNLHYCFVQWQEFCLGRRDNRAIMTKSMTRLVHTKVGSAWQRWVTVVRKLHDRDLGLVDIIGKGGKNLKDVHVARTHLQSDCYHILHQMRELTDTLENSVHTVAQNSKRTTNVYAKERKRLEIDSKVLTSMRDEADTQLEIGEYDIAVHKYDALIAKLAEFDDTRAIQIQTSQAYNHIGRAYYLLDKLDHAATAFERAGSIANLMGDPYEGAVAFRGRADCYMSKREWLTAMDYYFKAAGAYEDVSDVGGEVAAWRGLAGCYHEMDAVDLAKEASTKADSLEHALNQKMDRLHSTLDNLHSRLIGVTVQLSVERHCERVGAIVPRLRQERINCKVAILEEEKVLVALETMLEEKKALKKQAEKDLKHSELSDSPYVDSAVFLGVSTRYTVDEFKANVEAFIKLLEIIQTAIATESANSKIRISNQNDRIQECEEELKAETGSLMRRVRGKDPLRCFRFNAVNAMYKDVLGHASGGVDTAIATSGTTIYVYDLLSGVCLGQGVGDVGGETRHLGEPLGHTKMILCVYCLHSFVYTGGMDCTLLAWQLRSDNVPVLRCRLSDFDAAVTSIGATIEYIAAGTADCCIVVHDAVTYARLVMIPSAHYRSITFLAMDLHVLCSGGADNEIRFWEIHLDAKSKGKATYKRGCRLRAARDGDKWKDGHTFPISCVHFAANEVVSGDTGGSIVVWDSDLGSMRRQMQVHACAVTCLAFDTLRIVSGGADGTICVSDLVSGLLLQTLHGHTTKVLDVQVDRLNLVSCSEDGVLRQWQWHARNGEAISSKRFHILGPGETLKSVSLLYRTSVAEIREWNRIDDVTKLYLGQQLLVQKELPPDETASHISPVLGKLCLEDTDFLVKNRMAKSQLDQRIADLIAHFKKMEDEKDEKKKEVATKDAEGTTKSPAGKNDSQPVDAGDDGDDDDDDDDDDDEYGEKDDGDDNDDNDDEGAGDDAD</sequence>
<dbReference type="SUPFAM" id="SSF54106">
    <property type="entry name" value="LysM domain"/>
    <property type="match status" value="1"/>
</dbReference>
<feature type="compositionally biased region" description="Acidic residues" evidence="5">
    <location>
        <begin position="560"/>
        <end position="581"/>
    </location>
</feature>
<feature type="compositionally biased region" description="Basic and acidic residues" evidence="5">
    <location>
        <begin position="1664"/>
        <end position="1681"/>
    </location>
</feature>
<feature type="region of interest" description="Disordered" evidence="5">
    <location>
        <begin position="553"/>
        <end position="614"/>
    </location>
</feature>
<evidence type="ECO:0000256" key="3">
    <source>
        <dbReference type="PROSITE-ProRule" id="PRU00221"/>
    </source>
</evidence>
<dbReference type="EMBL" id="CAADRA010006019">
    <property type="protein sequence ID" value="VFT93658.1"/>
    <property type="molecule type" value="Genomic_DNA"/>
</dbReference>
<reference evidence="8 9" key="1">
    <citation type="submission" date="2019-03" db="EMBL/GenBank/DDBJ databases">
        <authorList>
            <person name="Gaulin E."/>
            <person name="Dumas B."/>
        </authorList>
    </citation>
    <scope>NUCLEOTIDE SEQUENCE [LARGE SCALE GENOMIC DNA]</scope>
    <source>
        <strain evidence="8">CBS 568.67</strain>
    </source>
</reference>
<dbReference type="PROSITE" id="PS50082">
    <property type="entry name" value="WD_REPEATS_2"/>
    <property type="match status" value="1"/>
</dbReference>
<dbReference type="CDD" id="cd00063">
    <property type="entry name" value="FN3"/>
    <property type="match status" value="2"/>
</dbReference>
<evidence type="ECO:0000256" key="5">
    <source>
        <dbReference type="SAM" id="MobiDB-lite"/>
    </source>
</evidence>
<keyword evidence="4" id="KW-0175">Coiled coil</keyword>
<evidence type="ECO:0000313" key="9">
    <source>
        <dbReference type="Proteomes" id="UP000332933"/>
    </source>
</evidence>
<feature type="compositionally biased region" description="Polar residues" evidence="5">
    <location>
        <begin position="1682"/>
        <end position="1693"/>
    </location>
</feature>
<dbReference type="Gene3D" id="1.25.40.10">
    <property type="entry name" value="Tetratricopeptide repeat domain"/>
    <property type="match status" value="1"/>
</dbReference>
<dbReference type="Pfam" id="PF23754">
    <property type="entry name" value="Beta-prop_IP5PC_F"/>
    <property type="match status" value="1"/>
</dbReference>